<name>A0ABD1LLV4_9FABA</name>
<keyword evidence="1" id="KW-0175">Coiled coil</keyword>
<reference evidence="3 4" key="1">
    <citation type="submission" date="2024-08" db="EMBL/GenBank/DDBJ databases">
        <title>Insights into the chromosomal genome structure of Flemingia macrophylla.</title>
        <authorList>
            <person name="Ding Y."/>
            <person name="Zhao Y."/>
            <person name="Bi W."/>
            <person name="Wu M."/>
            <person name="Zhao G."/>
            <person name="Gong Y."/>
            <person name="Li W."/>
            <person name="Zhang P."/>
        </authorList>
    </citation>
    <scope>NUCLEOTIDE SEQUENCE [LARGE SCALE GENOMIC DNA]</scope>
    <source>
        <strain evidence="3">DYQJB</strain>
        <tissue evidence="3">Leaf</tissue>
    </source>
</reference>
<feature type="coiled-coil region" evidence="1">
    <location>
        <begin position="84"/>
        <end position="111"/>
    </location>
</feature>
<accession>A0ABD1LLV4</accession>
<comment type="caution">
    <text evidence="3">The sequence shown here is derived from an EMBL/GenBank/DDBJ whole genome shotgun (WGS) entry which is preliminary data.</text>
</comment>
<protein>
    <submittedName>
        <fullName evidence="3">Uncharacterized protein</fullName>
    </submittedName>
</protein>
<dbReference type="Proteomes" id="UP001603857">
    <property type="component" value="Unassembled WGS sequence"/>
</dbReference>
<feature type="region of interest" description="Disordered" evidence="2">
    <location>
        <begin position="135"/>
        <end position="155"/>
    </location>
</feature>
<sequence length="400" mass="43843">MKRLGGGVSPGTIETTLPLSLTAFNALSLCPEKLQDEMQNCSEDEAFLKVCGKEHSGYVRGMGLGVSPSQIIGSSSRATSSTTSFESNERIEQMQAEIDSLKAQVAEVDILKSQIAFLMKRATRDQTPDLESLVNRRSSEGSHMPEGGNNAITEPSRCENCDSQGNRRSNRRYVKIATGCATVGLTVAKSARDGQLCDDFPTVAILALRQLQPSQNALHNRRKVMTWSLIVLIDEETRSCSDRCDIELGVMMWAFIVLIDEETRSYSDRFDIELRGHIEMNIYGSLRVKSDINSGNGTLIGSSSHALNTSLKTNEAVRTSTKHGKINNVRGTGNGMLLLYECSDPCVIGKNEAKITESIKFAGVSSDGNESRAFLLYCGYREQEGSVIDNTKRVKEGRFG</sequence>
<gene>
    <name evidence="3" type="ORF">Fmac_023557</name>
</gene>
<evidence type="ECO:0000256" key="1">
    <source>
        <dbReference type="SAM" id="Coils"/>
    </source>
</evidence>
<organism evidence="3 4">
    <name type="scientific">Flemingia macrophylla</name>
    <dbReference type="NCBI Taxonomy" id="520843"/>
    <lineage>
        <taxon>Eukaryota</taxon>
        <taxon>Viridiplantae</taxon>
        <taxon>Streptophyta</taxon>
        <taxon>Embryophyta</taxon>
        <taxon>Tracheophyta</taxon>
        <taxon>Spermatophyta</taxon>
        <taxon>Magnoliopsida</taxon>
        <taxon>eudicotyledons</taxon>
        <taxon>Gunneridae</taxon>
        <taxon>Pentapetalae</taxon>
        <taxon>rosids</taxon>
        <taxon>fabids</taxon>
        <taxon>Fabales</taxon>
        <taxon>Fabaceae</taxon>
        <taxon>Papilionoideae</taxon>
        <taxon>50 kb inversion clade</taxon>
        <taxon>NPAAA clade</taxon>
        <taxon>indigoferoid/millettioid clade</taxon>
        <taxon>Phaseoleae</taxon>
        <taxon>Flemingia</taxon>
    </lineage>
</organism>
<evidence type="ECO:0000313" key="4">
    <source>
        <dbReference type="Proteomes" id="UP001603857"/>
    </source>
</evidence>
<evidence type="ECO:0000313" key="3">
    <source>
        <dbReference type="EMBL" id="KAL2324499.1"/>
    </source>
</evidence>
<keyword evidence="4" id="KW-1185">Reference proteome</keyword>
<dbReference type="AlphaFoldDB" id="A0ABD1LLV4"/>
<dbReference type="EMBL" id="JBGMDY010000008">
    <property type="protein sequence ID" value="KAL2324499.1"/>
    <property type="molecule type" value="Genomic_DNA"/>
</dbReference>
<proteinExistence type="predicted"/>
<evidence type="ECO:0000256" key="2">
    <source>
        <dbReference type="SAM" id="MobiDB-lite"/>
    </source>
</evidence>